<dbReference type="Proteomes" id="UP000000268">
    <property type="component" value="Chromosome"/>
</dbReference>
<sequence>MLASIPRDSAQDMLAAGSKNDGQYRFKCDWLLTPIYFVGG</sequence>
<dbReference type="AlphaFoldDB" id="B0CB97"/>
<keyword evidence="2" id="KW-1185">Reference proteome</keyword>
<organism evidence="1 2">
    <name type="scientific">Acaryochloris marina (strain MBIC 11017)</name>
    <dbReference type="NCBI Taxonomy" id="329726"/>
    <lineage>
        <taxon>Bacteria</taxon>
        <taxon>Bacillati</taxon>
        <taxon>Cyanobacteriota</taxon>
        <taxon>Cyanophyceae</taxon>
        <taxon>Acaryochloridales</taxon>
        <taxon>Acaryochloridaceae</taxon>
        <taxon>Acaryochloris</taxon>
    </lineage>
</organism>
<proteinExistence type="predicted"/>
<gene>
    <name evidence="1" type="ordered locus">AM1_1715</name>
</gene>
<dbReference type="KEGG" id="amr:AM1_1715"/>
<accession>B0CB97</accession>
<protein>
    <submittedName>
        <fullName evidence="1">Uncharacterized protein</fullName>
    </submittedName>
</protein>
<dbReference type="STRING" id="329726.AM1_1715"/>
<reference evidence="1 2" key="1">
    <citation type="journal article" date="2008" name="Proc. Natl. Acad. Sci. U.S.A.">
        <title>Niche adaptation and genome expansion in the chlorophyll d-producing cyanobacterium Acaryochloris marina.</title>
        <authorList>
            <person name="Swingley W.D."/>
            <person name="Chen M."/>
            <person name="Cheung P.C."/>
            <person name="Conrad A.L."/>
            <person name="Dejesa L.C."/>
            <person name="Hao J."/>
            <person name="Honchak B.M."/>
            <person name="Karbach L.E."/>
            <person name="Kurdoglu A."/>
            <person name="Lahiri S."/>
            <person name="Mastrian S.D."/>
            <person name="Miyashita H."/>
            <person name="Page L."/>
            <person name="Ramakrishna P."/>
            <person name="Satoh S."/>
            <person name="Sattley W.M."/>
            <person name="Shimada Y."/>
            <person name="Taylor H.L."/>
            <person name="Tomo T."/>
            <person name="Tsuchiya T."/>
            <person name="Wang Z.T."/>
            <person name="Raymond J."/>
            <person name="Mimuro M."/>
            <person name="Blankenship R.E."/>
            <person name="Touchman J.W."/>
        </authorList>
    </citation>
    <scope>NUCLEOTIDE SEQUENCE [LARGE SCALE GENOMIC DNA]</scope>
    <source>
        <strain evidence="2">MBIC 11017</strain>
    </source>
</reference>
<evidence type="ECO:0000313" key="1">
    <source>
        <dbReference type="EMBL" id="ABW26736.1"/>
    </source>
</evidence>
<dbReference type="EMBL" id="CP000828">
    <property type="protein sequence ID" value="ABW26736.1"/>
    <property type="molecule type" value="Genomic_DNA"/>
</dbReference>
<evidence type="ECO:0000313" key="2">
    <source>
        <dbReference type="Proteomes" id="UP000000268"/>
    </source>
</evidence>
<dbReference type="HOGENOM" id="CLU_3283106_0_0_3"/>
<name>B0CB97_ACAM1</name>